<feature type="compositionally biased region" description="Polar residues" evidence="1">
    <location>
        <begin position="103"/>
        <end position="112"/>
    </location>
</feature>
<name>A0A4Z2I610_9TELE</name>
<accession>A0A4Z2I610</accession>
<sequence length="112" mass="11766">MVAEVVVSSSLTIQVICPPWVSALSEVDPLRARAASTNDGRRPEWGKEMKIRKGVQTGCEAASATGLLVTVPPAPRHPEDVRHSDPGGGDGVLHGAGSIPAPSYSSSWINQR</sequence>
<feature type="compositionally biased region" description="Basic and acidic residues" evidence="1">
    <location>
        <begin position="76"/>
        <end position="85"/>
    </location>
</feature>
<evidence type="ECO:0000313" key="2">
    <source>
        <dbReference type="EMBL" id="TNN72905.1"/>
    </source>
</evidence>
<proteinExistence type="predicted"/>
<evidence type="ECO:0000313" key="3">
    <source>
        <dbReference type="Proteomes" id="UP000314294"/>
    </source>
</evidence>
<feature type="region of interest" description="Disordered" evidence="1">
    <location>
        <begin position="70"/>
        <end position="112"/>
    </location>
</feature>
<comment type="caution">
    <text evidence="2">The sequence shown here is derived from an EMBL/GenBank/DDBJ whole genome shotgun (WGS) entry which is preliminary data.</text>
</comment>
<dbReference type="Proteomes" id="UP000314294">
    <property type="component" value="Unassembled WGS sequence"/>
</dbReference>
<keyword evidence="3" id="KW-1185">Reference proteome</keyword>
<gene>
    <name evidence="2" type="ORF">EYF80_016834</name>
</gene>
<dbReference type="AlphaFoldDB" id="A0A4Z2I610"/>
<evidence type="ECO:0000256" key="1">
    <source>
        <dbReference type="SAM" id="MobiDB-lite"/>
    </source>
</evidence>
<dbReference type="EMBL" id="SRLO01000131">
    <property type="protein sequence ID" value="TNN72905.1"/>
    <property type="molecule type" value="Genomic_DNA"/>
</dbReference>
<reference evidence="2 3" key="1">
    <citation type="submission" date="2019-03" db="EMBL/GenBank/DDBJ databases">
        <title>First draft genome of Liparis tanakae, snailfish: a comprehensive survey of snailfish specific genes.</title>
        <authorList>
            <person name="Kim W."/>
            <person name="Song I."/>
            <person name="Jeong J.-H."/>
            <person name="Kim D."/>
            <person name="Kim S."/>
            <person name="Ryu S."/>
            <person name="Song J.Y."/>
            <person name="Lee S.K."/>
        </authorList>
    </citation>
    <scope>NUCLEOTIDE SEQUENCE [LARGE SCALE GENOMIC DNA]</scope>
    <source>
        <tissue evidence="2">Muscle</tissue>
    </source>
</reference>
<protein>
    <submittedName>
        <fullName evidence="2">Uncharacterized protein</fullName>
    </submittedName>
</protein>
<organism evidence="2 3">
    <name type="scientific">Liparis tanakae</name>
    <name type="common">Tanaka's snailfish</name>
    <dbReference type="NCBI Taxonomy" id="230148"/>
    <lineage>
        <taxon>Eukaryota</taxon>
        <taxon>Metazoa</taxon>
        <taxon>Chordata</taxon>
        <taxon>Craniata</taxon>
        <taxon>Vertebrata</taxon>
        <taxon>Euteleostomi</taxon>
        <taxon>Actinopterygii</taxon>
        <taxon>Neopterygii</taxon>
        <taxon>Teleostei</taxon>
        <taxon>Neoteleostei</taxon>
        <taxon>Acanthomorphata</taxon>
        <taxon>Eupercaria</taxon>
        <taxon>Perciformes</taxon>
        <taxon>Cottioidei</taxon>
        <taxon>Cottales</taxon>
        <taxon>Liparidae</taxon>
        <taxon>Liparis</taxon>
    </lineage>
</organism>